<evidence type="ECO:0000313" key="8">
    <source>
        <dbReference type="EMBL" id="RVW35436.1"/>
    </source>
</evidence>
<keyword evidence="4" id="KW-0520">NAD</keyword>
<dbReference type="OrthoDB" id="1936883at2759"/>
<evidence type="ECO:0000256" key="1">
    <source>
        <dbReference type="ARBA" id="ARBA00004123"/>
    </source>
</evidence>
<evidence type="ECO:0000256" key="3">
    <source>
        <dbReference type="ARBA" id="ARBA00022490"/>
    </source>
</evidence>
<dbReference type="InterPro" id="IPR035897">
    <property type="entry name" value="Toll_tir_struct_dom_sf"/>
</dbReference>
<feature type="domain" description="TIR" evidence="7">
    <location>
        <begin position="20"/>
        <end position="152"/>
    </location>
</feature>
<comment type="caution">
    <text evidence="8">The sequence shown here is derived from an EMBL/GenBank/DDBJ whole genome shotgun (WGS) entry which is preliminary data.</text>
</comment>
<dbReference type="AlphaFoldDB" id="A0A438DJA5"/>
<evidence type="ECO:0000313" key="9">
    <source>
        <dbReference type="EMBL" id="RVW64984.1"/>
    </source>
</evidence>
<comment type="similarity">
    <text evidence="6">Belongs to the disease resistance TIR-NB-LRR family.</text>
</comment>
<dbReference type="SMART" id="SM00255">
    <property type="entry name" value="TIR"/>
    <property type="match status" value="1"/>
</dbReference>
<dbReference type="Gene3D" id="3.40.50.10140">
    <property type="entry name" value="Toll/interleukin-1 receptor homology (TIR) domain"/>
    <property type="match status" value="1"/>
</dbReference>
<proteinExistence type="inferred from homology"/>
<dbReference type="EMBL" id="QGNW01000696">
    <property type="protein sequence ID" value="RVW64984.1"/>
    <property type="molecule type" value="Genomic_DNA"/>
</dbReference>
<dbReference type="GO" id="GO:0050832">
    <property type="term" value="P:defense response to fungus"/>
    <property type="evidence" value="ECO:0007669"/>
    <property type="project" value="UniProtKB-ARBA"/>
</dbReference>
<dbReference type="EMBL" id="QGNW01001605">
    <property type="protein sequence ID" value="RVW35436.1"/>
    <property type="molecule type" value="Genomic_DNA"/>
</dbReference>
<dbReference type="GO" id="GO:0005634">
    <property type="term" value="C:nucleus"/>
    <property type="evidence" value="ECO:0007669"/>
    <property type="project" value="UniProtKB-SubCell"/>
</dbReference>
<evidence type="ECO:0000259" key="7">
    <source>
        <dbReference type="PROSITE" id="PS50104"/>
    </source>
</evidence>
<reference evidence="8 10" key="1">
    <citation type="journal article" date="2018" name="PLoS Genet.">
        <title>Population sequencing reveals clonal diversity and ancestral inbreeding in the grapevine cultivar Chardonnay.</title>
        <authorList>
            <person name="Roach M.J."/>
            <person name="Johnson D.L."/>
            <person name="Bohlmann J."/>
            <person name="van Vuuren H.J."/>
            <person name="Jones S.J."/>
            <person name="Pretorius I.S."/>
            <person name="Schmidt S.A."/>
            <person name="Borneman A.R."/>
        </authorList>
    </citation>
    <scope>NUCLEOTIDE SEQUENCE [LARGE SCALE GENOMIC DNA]</scope>
    <source>
        <strain evidence="10">cv. Chardonnay</strain>
        <strain evidence="8">I10V1</strain>
        <tissue evidence="8">Leaf</tissue>
    </source>
</reference>
<protein>
    <submittedName>
        <fullName evidence="8">TMV resistance protein N</fullName>
    </submittedName>
</protein>
<dbReference type="FunFam" id="3.40.50.10140:FF:000007">
    <property type="entry name" value="Disease resistance protein (TIR-NBS-LRR class)"/>
    <property type="match status" value="1"/>
</dbReference>
<evidence type="ECO:0000256" key="2">
    <source>
        <dbReference type="ARBA" id="ARBA00004496"/>
    </source>
</evidence>
<sequence length="177" mass="20204">MASSSSSSSSSSTTTTISYWKFDVFLSFRGEDTRYTFTDHLYKALRAKGIETFMDYQLRRGELITPALVTAIEGSRHSIIVLSENYASSKWCLDELVKILQSQNTKERRAVPIFYNVNPSDVGNQRGSFGKALADHEEKLKADHEKKLKYDMERVQRWRKALTQVGKISGFTSSRDK</sequence>
<dbReference type="Pfam" id="PF01582">
    <property type="entry name" value="TIR"/>
    <property type="match status" value="1"/>
</dbReference>
<dbReference type="InterPro" id="IPR000157">
    <property type="entry name" value="TIR_dom"/>
</dbReference>
<accession>A0A438DJA5</accession>
<dbReference type="SUPFAM" id="SSF52200">
    <property type="entry name" value="Toll/Interleukin receptor TIR domain"/>
    <property type="match status" value="1"/>
</dbReference>
<evidence type="ECO:0000313" key="10">
    <source>
        <dbReference type="Proteomes" id="UP000288805"/>
    </source>
</evidence>
<dbReference type="PROSITE" id="PS50104">
    <property type="entry name" value="TIR"/>
    <property type="match status" value="1"/>
</dbReference>
<dbReference type="Proteomes" id="UP000288805">
    <property type="component" value="Unassembled WGS sequence"/>
</dbReference>
<evidence type="ECO:0000256" key="4">
    <source>
        <dbReference type="ARBA" id="ARBA00023027"/>
    </source>
</evidence>
<name>A0A438DJA5_VITVI</name>
<keyword evidence="3" id="KW-0963">Cytoplasm</keyword>
<dbReference type="GO" id="GO:0043068">
    <property type="term" value="P:positive regulation of programmed cell death"/>
    <property type="evidence" value="ECO:0007669"/>
    <property type="project" value="UniProtKB-ARBA"/>
</dbReference>
<organism evidence="8 10">
    <name type="scientific">Vitis vinifera</name>
    <name type="common">Grape</name>
    <dbReference type="NCBI Taxonomy" id="29760"/>
    <lineage>
        <taxon>Eukaryota</taxon>
        <taxon>Viridiplantae</taxon>
        <taxon>Streptophyta</taxon>
        <taxon>Embryophyta</taxon>
        <taxon>Tracheophyta</taxon>
        <taxon>Spermatophyta</taxon>
        <taxon>Magnoliopsida</taxon>
        <taxon>eudicotyledons</taxon>
        <taxon>Gunneridae</taxon>
        <taxon>Pentapetalae</taxon>
        <taxon>rosids</taxon>
        <taxon>Vitales</taxon>
        <taxon>Vitaceae</taxon>
        <taxon>Viteae</taxon>
        <taxon>Vitis</taxon>
    </lineage>
</organism>
<dbReference type="GO" id="GO:0005737">
    <property type="term" value="C:cytoplasm"/>
    <property type="evidence" value="ECO:0007669"/>
    <property type="project" value="UniProtKB-SubCell"/>
</dbReference>
<dbReference type="PANTHER" id="PTHR32009">
    <property type="entry name" value="TMV RESISTANCE PROTEIN N-LIKE"/>
    <property type="match status" value="1"/>
</dbReference>
<comment type="subcellular location">
    <subcellularLocation>
        <location evidence="2">Cytoplasm</location>
    </subcellularLocation>
    <subcellularLocation>
        <location evidence="1">Nucleus</location>
    </subcellularLocation>
</comment>
<keyword evidence="5" id="KW-0539">Nucleus</keyword>
<evidence type="ECO:0000256" key="5">
    <source>
        <dbReference type="ARBA" id="ARBA00023242"/>
    </source>
</evidence>
<dbReference type="GO" id="GO:0007165">
    <property type="term" value="P:signal transduction"/>
    <property type="evidence" value="ECO:0007669"/>
    <property type="project" value="InterPro"/>
</dbReference>
<evidence type="ECO:0000256" key="6">
    <source>
        <dbReference type="ARBA" id="ARBA00061488"/>
    </source>
</evidence>
<gene>
    <name evidence="8" type="primary">N_141</name>
    <name evidence="9" type="synonym">N_206</name>
    <name evidence="9" type="ORF">CK203_065789</name>
    <name evidence="8" type="ORF">CK203_117367</name>
</gene>
<dbReference type="PANTHER" id="PTHR32009:SF155">
    <property type="entry name" value="DISEASE RESISTANCE PROTEIN (TIR-NBS-LRR CLASS)"/>
    <property type="match status" value="1"/>
</dbReference>